<dbReference type="PROSITE" id="PS51192">
    <property type="entry name" value="HELICASE_ATP_BIND_1"/>
    <property type="match status" value="1"/>
</dbReference>
<evidence type="ECO:0000256" key="6">
    <source>
        <dbReference type="RuleBase" id="RU000492"/>
    </source>
</evidence>
<dbReference type="GeneID" id="13884059"/>
<dbReference type="InterPro" id="IPR001650">
    <property type="entry name" value="Helicase_C-like"/>
</dbReference>
<protein>
    <recommendedName>
        <fullName evidence="1">RNA helicase</fullName>
        <ecNumber evidence="1">3.6.4.13</ecNumber>
    </recommendedName>
</protein>
<gene>
    <name evidence="10" type="primary">KAFR0E02810</name>
    <name evidence="10" type="ORF">KAFR_0E02810</name>
</gene>
<dbReference type="Gene3D" id="3.40.50.300">
    <property type="entry name" value="P-loop containing nucleotide triphosphate hydrolases"/>
    <property type="match status" value="2"/>
</dbReference>
<accession>H2AVN3</accession>
<evidence type="ECO:0000256" key="1">
    <source>
        <dbReference type="ARBA" id="ARBA00012552"/>
    </source>
</evidence>
<dbReference type="Proteomes" id="UP000005220">
    <property type="component" value="Chromosome 5"/>
</dbReference>
<evidence type="ECO:0000256" key="2">
    <source>
        <dbReference type="ARBA" id="ARBA00022741"/>
    </source>
</evidence>
<dbReference type="GO" id="GO:0003724">
    <property type="term" value="F:RNA helicase activity"/>
    <property type="evidence" value="ECO:0007669"/>
    <property type="project" value="UniProtKB-EC"/>
</dbReference>
<feature type="compositionally biased region" description="Basic and acidic residues" evidence="7">
    <location>
        <begin position="49"/>
        <end position="65"/>
    </location>
</feature>
<dbReference type="AlphaFoldDB" id="H2AVN3"/>
<dbReference type="GO" id="GO:0003723">
    <property type="term" value="F:RNA binding"/>
    <property type="evidence" value="ECO:0007669"/>
    <property type="project" value="EnsemblFungi"/>
</dbReference>
<dbReference type="InterPro" id="IPR027417">
    <property type="entry name" value="P-loop_NTPase"/>
</dbReference>
<dbReference type="SMART" id="SM00490">
    <property type="entry name" value="HELICc"/>
    <property type="match status" value="1"/>
</dbReference>
<dbReference type="eggNOG" id="KOG0333">
    <property type="taxonomic scope" value="Eukaryota"/>
</dbReference>
<dbReference type="PROSITE" id="PS51194">
    <property type="entry name" value="HELICASE_CTER"/>
    <property type="match status" value="1"/>
</dbReference>
<comment type="similarity">
    <text evidence="6">Belongs to the DEAD box helicase family.</text>
</comment>
<dbReference type="GO" id="GO:0000395">
    <property type="term" value="P:mRNA 5'-splice site recognition"/>
    <property type="evidence" value="ECO:0007669"/>
    <property type="project" value="EnsemblFungi"/>
</dbReference>
<dbReference type="FunCoup" id="H2AVN3">
    <property type="interactions" value="1010"/>
</dbReference>
<dbReference type="OrthoDB" id="196131at2759"/>
<keyword evidence="5 6" id="KW-0067">ATP-binding</keyword>
<dbReference type="PROSITE" id="PS00039">
    <property type="entry name" value="DEAD_ATP_HELICASE"/>
    <property type="match status" value="1"/>
</dbReference>
<dbReference type="SMART" id="SM00487">
    <property type="entry name" value="DEXDc"/>
    <property type="match status" value="1"/>
</dbReference>
<dbReference type="KEGG" id="kaf:KAFR_0E02810"/>
<dbReference type="InterPro" id="IPR014001">
    <property type="entry name" value="Helicase_ATP-bd"/>
</dbReference>
<dbReference type="STRING" id="1071382.H2AVN3"/>
<dbReference type="CDD" id="cd18787">
    <property type="entry name" value="SF2_C_DEAD"/>
    <property type="match status" value="1"/>
</dbReference>
<evidence type="ECO:0000256" key="5">
    <source>
        <dbReference type="ARBA" id="ARBA00022840"/>
    </source>
</evidence>
<dbReference type="PANTHER" id="PTHR47958">
    <property type="entry name" value="ATP-DEPENDENT RNA HELICASE DBP3"/>
    <property type="match status" value="1"/>
</dbReference>
<organism evidence="10 11">
    <name type="scientific">Kazachstania africana (strain ATCC 22294 / BCRC 22015 / CBS 2517 / CECT 1963 / NBRC 1671 / NRRL Y-8276)</name>
    <name type="common">Yeast</name>
    <name type="synonym">Kluyveromyces africanus</name>
    <dbReference type="NCBI Taxonomy" id="1071382"/>
    <lineage>
        <taxon>Eukaryota</taxon>
        <taxon>Fungi</taxon>
        <taxon>Dikarya</taxon>
        <taxon>Ascomycota</taxon>
        <taxon>Saccharomycotina</taxon>
        <taxon>Saccharomycetes</taxon>
        <taxon>Saccharomycetales</taxon>
        <taxon>Saccharomycetaceae</taxon>
        <taxon>Kazachstania</taxon>
    </lineage>
</organism>
<evidence type="ECO:0000256" key="7">
    <source>
        <dbReference type="SAM" id="MobiDB-lite"/>
    </source>
</evidence>
<evidence type="ECO:0000259" key="9">
    <source>
        <dbReference type="PROSITE" id="PS51194"/>
    </source>
</evidence>
<keyword evidence="11" id="KW-1185">Reference proteome</keyword>
<evidence type="ECO:0000256" key="4">
    <source>
        <dbReference type="ARBA" id="ARBA00022806"/>
    </source>
</evidence>
<dbReference type="RefSeq" id="XP_003957568.1">
    <property type="nucleotide sequence ID" value="XM_003957519.1"/>
</dbReference>
<dbReference type="SUPFAM" id="SSF52540">
    <property type="entry name" value="P-loop containing nucleoside triphosphate hydrolases"/>
    <property type="match status" value="1"/>
</dbReference>
<dbReference type="HOGENOM" id="CLU_003041_11_4_1"/>
<keyword evidence="3 6" id="KW-0378">Hydrolase</keyword>
<evidence type="ECO:0000256" key="3">
    <source>
        <dbReference type="ARBA" id="ARBA00022801"/>
    </source>
</evidence>
<evidence type="ECO:0000313" key="10">
    <source>
        <dbReference type="EMBL" id="CCF58433.1"/>
    </source>
</evidence>
<dbReference type="Pfam" id="PF00270">
    <property type="entry name" value="DEAD"/>
    <property type="match status" value="1"/>
</dbReference>
<name>H2AVN3_KAZAF</name>
<dbReference type="GO" id="GO:0005524">
    <property type="term" value="F:ATP binding"/>
    <property type="evidence" value="ECO:0007669"/>
    <property type="project" value="UniProtKB-KW"/>
</dbReference>
<evidence type="ECO:0000313" key="11">
    <source>
        <dbReference type="Proteomes" id="UP000005220"/>
    </source>
</evidence>
<dbReference type="GO" id="GO:0016787">
    <property type="term" value="F:hydrolase activity"/>
    <property type="evidence" value="ECO:0007669"/>
    <property type="project" value="UniProtKB-KW"/>
</dbReference>
<feature type="domain" description="Helicase C-terminal" evidence="9">
    <location>
        <begin position="404"/>
        <end position="556"/>
    </location>
</feature>
<feature type="region of interest" description="Disordered" evidence="7">
    <location>
        <begin position="43"/>
        <end position="65"/>
    </location>
</feature>
<proteinExistence type="inferred from homology"/>
<dbReference type="GO" id="GO:0005682">
    <property type="term" value="C:U5 snRNP"/>
    <property type="evidence" value="ECO:0007669"/>
    <property type="project" value="EnsemblFungi"/>
</dbReference>
<dbReference type="EMBL" id="HE650825">
    <property type="protein sequence ID" value="CCF58433.1"/>
    <property type="molecule type" value="Genomic_DNA"/>
</dbReference>
<dbReference type="Pfam" id="PF00271">
    <property type="entry name" value="Helicase_C"/>
    <property type="match status" value="1"/>
</dbReference>
<dbReference type="EC" id="3.6.4.13" evidence="1"/>
<sequence length="568" mass="64677">MSRPVNINVLLSKVNGKGVGKNNAKPKFLTKSEREALKNAKLQRNDGMVQRKEPSIRRDPERDDLTENSVDIGEVRDNKVRKSKFQFDWNSTDDTLLNYKPIVSVKASELLQKENKNDVVETAYIGKPWREKTYDAMNDRDWKIFLEDFNITMKTKVTTHPLRNWHELNLIPKDILGVLVGGLKFQEPTPIQRVAIPNTIKTNRDFLGVASTGSGKTLAFIIPILIRLPQRPKSLKILDGPKSLIIVPTRELAQQIETSAKEITKRWKSNECNVLSIVGGHSIEKITLDLSIGCDILVATPGKLIECLQSHILTLNQVDTLVMDEADKMIDLGFEDQITAILARLSMERSSLQTMMFTATLSQSIEKISNNYLNSPIIVKIGSEEDQVPKIQQTVEYSENEENRFKQIIKTLKNCSPPIIIFINYKSTADYLTKKFRNETNFKFTILHGSKNQEQREHSINLLRTGAVQVLIATNVAARGIDIPNVSLVINFQMPKHFEDYIHRIGRTGRAGNLGASVTYMDGTEDIKVVKELYKYVSDKDPLKSNFFDPQLQKLYKLNKDERLDYVY</sequence>
<dbReference type="InParanoid" id="H2AVN3"/>
<dbReference type="InterPro" id="IPR000629">
    <property type="entry name" value="RNA-helicase_DEAD-box_CS"/>
</dbReference>
<feature type="domain" description="Helicase ATP-binding" evidence="8">
    <location>
        <begin position="197"/>
        <end position="379"/>
    </location>
</feature>
<reference evidence="10 11" key="1">
    <citation type="journal article" date="2011" name="Proc. Natl. Acad. Sci. U.S.A.">
        <title>Evolutionary erosion of yeast sex chromosomes by mating-type switching accidents.</title>
        <authorList>
            <person name="Gordon J.L."/>
            <person name="Armisen D."/>
            <person name="Proux-Wera E."/>
            <person name="Oheigeartaigh S.S."/>
            <person name="Byrne K.P."/>
            <person name="Wolfe K.H."/>
        </authorList>
    </citation>
    <scope>NUCLEOTIDE SEQUENCE [LARGE SCALE GENOMIC DNA]</scope>
    <source>
        <strain evidence="11">ATCC 22294 / BCRC 22015 / CBS 2517 / CECT 1963 / NBRC 1671 / NRRL Y-8276</strain>
    </source>
</reference>
<dbReference type="InterPro" id="IPR011545">
    <property type="entry name" value="DEAD/DEAH_box_helicase_dom"/>
</dbReference>
<evidence type="ECO:0000259" key="8">
    <source>
        <dbReference type="PROSITE" id="PS51192"/>
    </source>
</evidence>
<keyword evidence="2 6" id="KW-0547">Nucleotide-binding</keyword>
<keyword evidence="4 6" id="KW-0347">Helicase</keyword>
<dbReference type="GO" id="GO:0000384">
    <property type="term" value="F:first spliceosomal transesterification activity"/>
    <property type="evidence" value="ECO:0007669"/>
    <property type="project" value="EnsemblFungi"/>
</dbReference>